<evidence type="ECO:0000259" key="5">
    <source>
        <dbReference type="SMART" id="SM00965"/>
    </source>
</evidence>
<protein>
    <submittedName>
        <fullName evidence="6">FecR family protein</fullName>
    </submittedName>
</protein>
<organism evidence="6 7">
    <name type="scientific">Mucilaginibacter gynuensis</name>
    <dbReference type="NCBI Taxonomy" id="1302236"/>
    <lineage>
        <taxon>Bacteria</taxon>
        <taxon>Pseudomonadati</taxon>
        <taxon>Bacteroidota</taxon>
        <taxon>Sphingobacteriia</taxon>
        <taxon>Sphingobacteriales</taxon>
        <taxon>Sphingobacteriaceae</taxon>
        <taxon>Mucilaginibacter</taxon>
    </lineage>
</organism>
<dbReference type="PANTHER" id="PTHR30273">
    <property type="entry name" value="PERIPLASMIC SIGNAL SENSOR AND SIGMA FACTOR ACTIVATOR FECR-RELATED"/>
    <property type="match status" value="1"/>
</dbReference>
<dbReference type="PANTHER" id="PTHR30273:SF2">
    <property type="entry name" value="PROTEIN FECR"/>
    <property type="match status" value="1"/>
</dbReference>
<sequence>MGKSRFTELMAKSLAGSASEDELKELERFLEQSTRYKKMQQVTNAIVQDDNGAENINIESQIEELWGRINNAEQNEELVQISEAPVRHINIMKCAGAVAAMLVIAISVFFFYNRKQESIKIAYQTINVPLGKVMQVTLSDGTKVKLNAGSHFSYPASFSGAKREVKLDGEGFFEVTKNADMPFFVHTNGITVRVLGTVFNVKAYGADAKIETTLLEGKIQVELAGDSEKKIILTPHEKLTVNKTLTAKQAKAIGNEVSPIKYEVAALPETGESVYPENAWIENKIMFANTSFDEVALAMERKYNVHIIFKDEALKKEQISGVLENESLPKALGLLKQITPLQAKMVNDTVYLGRK</sequence>
<dbReference type="Gene3D" id="3.55.50.30">
    <property type="match status" value="1"/>
</dbReference>
<comment type="caution">
    <text evidence="6">The sequence shown here is derived from an EMBL/GenBank/DDBJ whole genome shotgun (WGS) entry which is preliminary data.</text>
</comment>
<dbReference type="PIRSF" id="PIRSF018266">
    <property type="entry name" value="FecR"/>
    <property type="match status" value="1"/>
</dbReference>
<dbReference type="InterPro" id="IPR011662">
    <property type="entry name" value="Secretin/TonB_short_N"/>
</dbReference>
<dbReference type="Pfam" id="PF16344">
    <property type="entry name" value="FecR_C"/>
    <property type="match status" value="1"/>
</dbReference>
<gene>
    <name evidence="6" type="ORF">GCM10023149_22980</name>
</gene>
<dbReference type="Gene3D" id="2.60.120.1440">
    <property type="match status" value="1"/>
</dbReference>
<evidence type="ECO:0000313" key="6">
    <source>
        <dbReference type="EMBL" id="GAA4322560.1"/>
    </source>
</evidence>
<proteinExistence type="predicted"/>
<dbReference type="Pfam" id="PF04773">
    <property type="entry name" value="FecR"/>
    <property type="match status" value="1"/>
</dbReference>
<dbReference type="InterPro" id="IPR012373">
    <property type="entry name" value="Ferrdict_sens_TM"/>
</dbReference>
<keyword evidence="7" id="KW-1185">Reference proteome</keyword>
<evidence type="ECO:0000313" key="7">
    <source>
        <dbReference type="Proteomes" id="UP001500582"/>
    </source>
</evidence>
<reference evidence="7" key="1">
    <citation type="journal article" date="2019" name="Int. J. Syst. Evol. Microbiol.">
        <title>The Global Catalogue of Microorganisms (GCM) 10K type strain sequencing project: providing services to taxonomists for standard genome sequencing and annotation.</title>
        <authorList>
            <consortium name="The Broad Institute Genomics Platform"/>
            <consortium name="The Broad Institute Genome Sequencing Center for Infectious Disease"/>
            <person name="Wu L."/>
            <person name="Ma J."/>
        </authorList>
    </citation>
    <scope>NUCLEOTIDE SEQUENCE [LARGE SCALE GENOMIC DNA]</scope>
    <source>
        <strain evidence="7">JCM 17705</strain>
    </source>
</reference>
<keyword evidence="1" id="KW-0813">Transport</keyword>
<dbReference type="RefSeq" id="WP_345211215.1">
    <property type="nucleotide sequence ID" value="NZ_BAABFT010000005.1"/>
</dbReference>
<evidence type="ECO:0000256" key="4">
    <source>
        <dbReference type="SAM" id="Phobius"/>
    </source>
</evidence>
<dbReference type="InterPro" id="IPR006860">
    <property type="entry name" value="FecR"/>
</dbReference>
<accession>A0ABP8GEM2</accession>
<dbReference type="Proteomes" id="UP001500582">
    <property type="component" value="Unassembled WGS sequence"/>
</dbReference>
<feature type="transmembrane region" description="Helical" evidence="4">
    <location>
        <begin position="94"/>
        <end position="112"/>
    </location>
</feature>
<evidence type="ECO:0000256" key="3">
    <source>
        <dbReference type="ARBA" id="ARBA00023237"/>
    </source>
</evidence>
<feature type="domain" description="Secretin/TonB short N-terminal" evidence="5">
    <location>
        <begin position="305"/>
        <end position="355"/>
    </location>
</feature>
<name>A0ABP8GEM2_9SPHI</name>
<dbReference type="SMART" id="SM00965">
    <property type="entry name" value="STN"/>
    <property type="match status" value="1"/>
</dbReference>
<dbReference type="InterPro" id="IPR032508">
    <property type="entry name" value="FecR_C"/>
</dbReference>
<dbReference type="EMBL" id="BAABFT010000005">
    <property type="protein sequence ID" value="GAA4322560.1"/>
    <property type="molecule type" value="Genomic_DNA"/>
</dbReference>
<keyword evidence="3" id="KW-0998">Cell outer membrane</keyword>
<keyword evidence="4" id="KW-1133">Transmembrane helix</keyword>
<keyword evidence="4" id="KW-0812">Transmembrane</keyword>
<keyword evidence="2 4" id="KW-0472">Membrane</keyword>
<evidence type="ECO:0000256" key="1">
    <source>
        <dbReference type="ARBA" id="ARBA00022448"/>
    </source>
</evidence>
<evidence type="ECO:0000256" key="2">
    <source>
        <dbReference type="ARBA" id="ARBA00023136"/>
    </source>
</evidence>